<gene>
    <name evidence="8" type="ORF">C8D90_102271</name>
</gene>
<keyword evidence="2" id="KW-1134">Transmembrane beta strand</keyword>
<keyword evidence="3" id="KW-0812">Transmembrane</keyword>
<organism evidence="8 9">
    <name type="scientific">Enterobacillus tribolii</name>
    <dbReference type="NCBI Taxonomy" id="1487935"/>
    <lineage>
        <taxon>Bacteria</taxon>
        <taxon>Pseudomonadati</taxon>
        <taxon>Pseudomonadota</taxon>
        <taxon>Gammaproteobacteria</taxon>
        <taxon>Enterobacterales</taxon>
        <taxon>Hafniaceae</taxon>
        <taxon>Enterobacillus</taxon>
    </lineage>
</organism>
<evidence type="ECO:0000256" key="2">
    <source>
        <dbReference type="ARBA" id="ARBA00022452"/>
    </source>
</evidence>
<proteinExistence type="predicted"/>
<reference evidence="8 9" key="1">
    <citation type="submission" date="2018-07" db="EMBL/GenBank/DDBJ databases">
        <title>Genomic Encyclopedia of Type Strains, Phase IV (KMG-IV): sequencing the most valuable type-strain genomes for metagenomic binning, comparative biology and taxonomic classification.</title>
        <authorList>
            <person name="Goeker M."/>
        </authorList>
    </citation>
    <scope>NUCLEOTIDE SEQUENCE [LARGE SCALE GENOMIC DNA]</scope>
    <source>
        <strain evidence="8 9">DSM 103736</strain>
    </source>
</reference>
<dbReference type="OrthoDB" id="6101900at2"/>
<dbReference type="Pfam" id="PF13505">
    <property type="entry name" value="OMP_b-brl"/>
    <property type="match status" value="1"/>
</dbReference>
<keyword evidence="4 6" id="KW-0732">Signal</keyword>
<dbReference type="PANTHER" id="PTHR35892">
    <property type="entry name" value="OUTER MEMBRANE PROTEIN PAGN-RELATED"/>
    <property type="match status" value="1"/>
</dbReference>
<keyword evidence="5" id="KW-0472">Membrane</keyword>
<evidence type="ECO:0000256" key="1">
    <source>
        <dbReference type="ARBA" id="ARBA00004571"/>
    </source>
</evidence>
<dbReference type="SUPFAM" id="SSF56925">
    <property type="entry name" value="OMPA-like"/>
    <property type="match status" value="1"/>
</dbReference>
<evidence type="ECO:0000256" key="3">
    <source>
        <dbReference type="ARBA" id="ARBA00022692"/>
    </source>
</evidence>
<feature type="chain" id="PRO_5016621714" evidence="6">
    <location>
        <begin position="23"/>
        <end position="211"/>
    </location>
</feature>
<feature type="domain" description="Outer membrane protein beta-barrel" evidence="7">
    <location>
        <begin position="9"/>
        <end position="211"/>
    </location>
</feature>
<evidence type="ECO:0000256" key="5">
    <source>
        <dbReference type="ARBA" id="ARBA00023136"/>
    </source>
</evidence>
<name>A0A370R1J2_9GAMM</name>
<evidence type="ECO:0000313" key="9">
    <source>
        <dbReference type="Proteomes" id="UP000254848"/>
    </source>
</evidence>
<protein>
    <submittedName>
        <fullName evidence="8">Opacity protein-like surface antigen</fullName>
    </submittedName>
</protein>
<dbReference type="GO" id="GO:0009279">
    <property type="term" value="C:cell outer membrane"/>
    <property type="evidence" value="ECO:0007669"/>
    <property type="project" value="UniProtKB-SubCell"/>
</dbReference>
<dbReference type="InterPro" id="IPR011250">
    <property type="entry name" value="OMP/PagP_B-barrel"/>
</dbReference>
<dbReference type="EMBL" id="QRAP01000002">
    <property type="protein sequence ID" value="RDK95788.1"/>
    <property type="molecule type" value="Genomic_DNA"/>
</dbReference>
<dbReference type="Proteomes" id="UP000254848">
    <property type="component" value="Unassembled WGS sequence"/>
</dbReference>
<comment type="caution">
    <text evidence="8">The sequence shown here is derived from an EMBL/GenBank/DDBJ whole genome shotgun (WGS) entry which is preliminary data.</text>
</comment>
<dbReference type="PANTHER" id="PTHR35892:SF2">
    <property type="entry name" value="OUTER MEMBRANE PROTEIN PAGN"/>
    <property type="match status" value="1"/>
</dbReference>
<evidence type="ECO:0000256" key="4">
    <source>
        <dbReference type="ARBA" id="ARBA00022729"/>
    </source>
</evidence>
<dbReference type="AlphaFoldDB" id="A0A370R1J2"/>
<evidence type="ECO:0000313" key="8">
    <source>
        <dbReference type="EMBL" id="RDK95788.1"/>
    </source>
</evidence>
<feature type="signal peptide" evidence="6">
    <location>
        <begin position="1"/>
        <end position="22"/>
    </location>
</feature>
<accession>A0A370R1J2</accession>
<dbReference type="Gene3D" id="2.40.160.20">
    <property type="match status" value="1"/>
</dbReference>
<dbReference type="RefSeq" id="WP_115457523.1">
    <property type="nucleotide sequence ID" value="NZ_QRAP01000002.1"/>
</dbReference>
<evidence type="ECO:0000256" key="6">
    <source>
        <dbReference type="SAM" id="SignalP"/>
    </source>
</evidence>
<dbReference type="InterPro" id="IPR027385">
    <property type="entry name" value="Beta-barrel_OMP"/>
</dbReference>
<sequence length="211" mass="22713">MKNFTKLSLLAALVASSSLAFAADNTGFYAGAKMGISLEQQHGQSVNTGNGTTGIPRDTKQAGNAGLVFGYNFMNDFNLPIRTELDYTYREGTDSYHNVSNLGTNHNRVRVQSVMVNNYYDIQTGTPFTPYVGVGIGYANVKLDQSLAGNTNSGSYDNFAWSVGTGVSYAINSHLDLDVGYKYLDAGKGKANGSEVKVGTHDFTAGVNYYF</sequence>
<dbReference type="InterPro" id="IPR051723">
    <property type="entry name" value="Bact_OM_Invasion-Related"/>
</dbReference>
<keyword evidence="9" id="KW-1185">Reference proteome</keyword>
<comment type="subcellular location">
    <subcellularLocation>
        <location evidence="1">Cell outer membrane</location>
        <topology evidence="1">Multi-pass membrane protein</topology>
    </subcellularLocation>
</comment>
<evidence type="ECO:0000259" key="7">
    <source>
        <dbReference type="Pfam" id="PF13505"/>
    </source>
</evidence>